<organism evidence="6 7">
    <name type="scientific">Xenoophorus captivus</name>
    <dbReference type="NCBI Taxonomy" id="1517983"/>
    <lineage>
        <taxon>Eukaryota</taxon>
        <taxon>Metazoa</taxon>
        <taxon>Chordata</taxon>
        <taxon>Craniata</taxon>
        <taxon>Vertebrata</taxon>
        <taxon>Euteleostomi</taxon>
        <taxon>Actinopterygii</taxon>
        <taxon>Neopterygii</taxon>
        <taxon>Teleostei</taxon>
        <taxon>Neoteleostei</taxon>
        <taxon>Acanthomorphata</taxon>
        <taxon>Ovalentaria</taxon>
        <taxon>Atherinomorphae</taxon>
        <taxon>Cyprinodontiformes</taxon>
        <taxon>Goodeidae</taxon>
        <taxon>Xenoophorus</taxon>
    </lineage>
</organism>
<dbReference type="InterPro" id="IPR000885">
    <property type="entry name" value="Fib_collagen_C"/>
</dbReference>
<evidence type="ECO:0000256" key="3">
    <source>
        <dbReference type="ARBA" id="ARBA00023119"/>
    </source>
</evidence>
<name>A0ABV0S4L6_9TELE</name>
<dbReference type="Gene3D" id="2.60.120.1000">
    <property type="match status" value="1"/>
</dbReference>
<dbReference type="PROSITE" id="PS51461">
    <property type="entry name" value="NC1_FIB"/>
    <property type="match status" value="1"/>
</dbReference>
<feature type="domain" description="Fibrillar collagen NC1" evidence="5">
    <location>
        <begin position="1"/>
        <end position="186"/>
    </location>
</feature>
<proteinExistence type="predicted"/>
<comment type="subcellular location">
    <subcellularLocation>
        <location evidence="1">Secreted</location>
    </subcellularLocation>
</comment>
<sequence>GNPGPKGAAGEPGGPGLQGMPGERGISGPSGPKGDPVVISTTLSVNFSNLSVRVHPENQELLVLRGPKVLRVGKKTRMSLWRKSFNSFKSVTSVTLFQFLYGNKEEQPNAVAVQIKLLQLLSKESHQNVTYHCKNSMAFKDEQTSNLKKALVLRGANGQELRAQGNNRLRYAVIEDGCSVSHKEFL</sequence>
<dbReference type="SMART" id="SM00038">
    <property type="entry name" value="COLFI"/>
    <property type="match status" value="1"/>
</dbReference>
<dbReference type="Proteomes" id="UP001434883">
    <property type="component" value="Unassembled WGS sequence"/>
</dbReference>
<dbReference type="Pfam" id="PF01410">
    <property type="entry name" value="COLFI"/>
    <property type="match status" value="1"/>
</dbReference>
<keyword evidence="2" id="KW-0964">Secreted</keyword>
<keyword evidence="3" id="KW-0176">Collagen</keyword>
<evidence type="ECO:0000313" key="7">
    <source>
        <dbReference type="Proteomes" id="UP001434883"/>
    </source>
</evidence>
<feature type="region of interest" description="Disordered" evidence="4">
    <location>
        <begin position="1"/>
        <end position="37"/>
    </location>
</feature>
<gene>
    <name evidence="6" type="ORF">XENOCAPTIV_010229</name>
</gene>
<comment type="caution">
    <text evidence="6">The sequence shown here is derived from an EMBL/GenBank/DDBJ whole genome shotgun (WGS) entry which is preliminary data.</text>
</comment>
<feature type="non-terminal residue" evidence="6">
    <location>
        <position position="1"/>
    </location>
</feature>
<evidence type="ECO:0000259" key="5">
    <source>
        <dbReference type="PROSITE" id="PS51461"/>
    </source>
</evidence>
<accession>A0ABV0S4L6</accession>
<protein>
    <recommendedName>
        <fullName evidence="5">Fibrillar collagen NC1 domain-containing protein</fullName>
    </recommendedName>
</protein>
<evidence type="ECO:0000313" key="6">
    <source>
        <dbReference type="EMBL" id="MEQ2214507.1"/>
    </source>
</evidence>
<keyword evidence="7" id="KW-1185">Reference proteome</keyword>
<evidence type="ECO:0000256" key="4">
    <source>
        <dbReference type="SAM" id="MobiDB-lite"/>
    </source>
</evidence>
<evidence type="ECO:0000256" key="1">
    <source>
        <dbReference type="ARBA" id="ARBA00004613"/>
    </source>
</evidence>
<reference evidence="6 7" key="1">
    <citation type="submission" date="2021-06" db="EMBL/GenBank/DDBJ databases">
        <authorList>
            <person name="Palmer J.M."/>
        </authorList>
    </citation>
    <scope>NUCLEOTIDE SEQUENCE [LARGE SCALE GENOMIC DNA]</scope>
    <source>
        <strain evidence="6 7">XC_2019</strain>
        <tissue evidence="6">Muscle</tissue>
    </source>
</reference>
<evidence type="ECO:0000256" key="2">
    <source>
        <dbReference type="ARBA" id="ARBA00022525"/>
    </source>
</evidence>
<dbReference type="EMBL" id="JAHRIN010067443">
    <property type="protein sequence ID" value="MEQ2214507.1"/>
    <property type="molecule type" value="Genomic_DNA"/>
</dbReference>
<feature type="compositionally biased region" description="Gly residues" evidence="4">
    <location>
        <begin position="10"/>
        <end position="19"/>
    </location>
</feature>